<accession>A0A2C8ZVS8</accession>
<feature type="region of interest" description="Disordered" evidence="1">
    <location>
        <begin position="139"/>
        <end position="168"/>
    </location>
</feature>
<dbReference type="AlphaFoldDB" id="A0A2C8ZVS8"/>
<evidence type="ECO:0000256" key="1">
    <source>
        <dbReference type="SAM" id="MobiDB-lite"/>
    </source>
</evidence>
<sequence length="340" mass="35738">ATPAVVDIRDSDISAEVSFREVVRPVMERTIIRTPLAYQGLEFAWVNDVSGVRTSGPDRITMVGTATQRAIGFSRSFLPVGVNLTLTSESGVSAFTGALNVSGQLDVSPGVIVKGQITVSSGGVLNAIGTAQQPVIFTDTRDDSVGGDTNGDGNTTTPTPTNSSYSRVSVTGGKSSRFDYVVFNNADVGLFVGEFTEVTVLNSKFVNTQMAIDVAAAGSADAGTGYLYSNLPCAPPFDSQVNVWNTWFGKFGLPGVASDISSLGGVLVDGIGNEGMSFAYDQMAGQIELRGQNAFNATPWAYYKCATPTVPPIPIAFPWTPVIVNTPALVEWLPAVADVR</sequence>
<protein>
    <submittedName>
        <fullName evidence="2">Uncharacterized protein</fullName>
    </submittedName>
</protein>
<reference evidence="2 3" key="1">
    <citation type="submission" date="2017-09" db="EMBL/GenBank/DDBJ databases">
        <authorList>
            <person name="Ehlers B."/>
            <person name="Leendertz F.H."/>
        </authorList>
    </citation>
    <scope>NUCLEOTIDE SEQUENCE [LARGE SCALE GENOMIC DNA]</scope>
    <source>
        <strain evidence="2 3">CGMCC 1.05381</strain>
    </source>
</reference>
<evidence type="ECO:0000313" key="2">
    <source>
        <dbReference type="EMBL" id="SOE69816.1"/>
    </source>
</evidence>
<organism evidence="2 3">
    <name type="scientific">Salinibacterium xinjiangense</name>
    <dbReference type="NCBI Taxonomy" id="386302"/>
    <lineage>
        <taxon>Bacteria</taxon>
        <taxon>Bacillati</taxon>
        <taxon>Actinomycetota</taxon>
        <taxon>Actinomycetes</taxon>
        <taxon>Micrococcales</taxon>
        <taxon>Microbacteriaceae</taxon>
        <taxon>Salinibacterium</taxon>
    </lineage>
</organism>
<feature type="non-terminal residue" evidence="2">
    <location>
        <position position="1"/>
    </location>
</feature>
<dbReference type="RefSeq" id="WP_218840032.1">
    <property type="nucleotide sequence ID" value="NZ_OCST01000004.1"/>
</dbReference>
<dbReference type="EMBL" id="OCST01000004">
    <property type="protein sequence ID" value="SOE69816.1"/>
    <property type="molecule type" value="Genomic_DNA"/>
</dbReference>
<proteinExistence type="predicted"/>
<feature type="compositionally biased region" description="Low complexity" evidence="1">
    <location>
        <begin position="151"/>
        <end position="162"/>
    </location>
</feature>
<dbReference type="Proteomes" id="UP000219440">
    <property type="component" value="Unassembled WGS sequence"/>
</dbReference>
<evidence type="ECO:0000313" key="3">
    <source>
        <dbReference type="Proteomes" id="UP000219440"/>
    </source>
</evidence>
<keyword evidence="3" id="KW-1185">Reference proteome</keyword>
<gene>
    <name evidence="2" type="ORF">SAMN06296378_2066</name>
</gene>
<name>A0A2C8ZVS8_9MICO</name>